<dbReference type="AlphaFoldDB" id="A0A5B6VWU5"/>
<dbReference type="Proteomes" id="UP000325315">
    <property type="component" value="Unassembled WGS sequence"/>
</dbReference>
<comment type="caution">
    <text evidence="1">The sequence shown here is derived from an EMBL/GenBank/DDBJ whole genome shotgun (WGS) entry which is preliminary data.</text>
</comment>
<proteinExistence type="predicted"/>
<protein>
    <submittedName>
        <fullName evidence="1">Integrase</fullName>
    </submittedName>
</protein>
<dbReference type="SUPFAM" id="SSF53098">
    <property type="entry name" value="Ribonuclease H-like"/>
    <property type="match status" value="1"/>
</dbReference>
<name>A0A5B6VWU5_9ROSI</name>
<evidence type="ECO:0000313" key="1">
    <source>
        <dbReference type="EMBL" id="KAA3473563.1"/>
    </source>
</evidence>
<dbReference type="PANTHER" id="PTHR45835:SF99">
    <property type="entry name" value="CHROMO DOMAIN-CONTAINING PROTEIN-RELATED"/>
    <property type="match status" value="1"/>
</dbReference>
<dbReference type="EMBL" id="SMMG02000005">
    <property type="protein sequence ID" value="KAA3473563.1"/>
    <property type="molecule type" value="Genomic_DNA"/>
</dbReference>
<sequence>MTICTSLGQYQDVLRSERLILVADKGNLRDEHQVPSSQLYHLEIPKLKWDMITMAFISRLPLIVDRLTKSTQFLPENSSYSLQKLVELYITEIVQLHKIPFSIVFDRDPRFTSRFWNQL</sequence>
<evidence type="ECO:0000313" key="2">
    <source>
        <dbReference type="Proteomes" id="UP000325315"/>
    </source>
</evidence>
<accession>A0A5B6VWU5</accession>
<gene>
    <name evidence="1" type="ORF">EPI10_023929</name>
</gene>
<dbReference type="InterPro" id="IPR012337">
    <property type="entry name" value="RNaseH-like_sf"/>
</dbReference>
<keyword evidence="2" id="KW-1185">Reference proteome</keyword>
<dbReference type="PANTHER" id="PTHR45835">
    <property type="entry name" value="YALI0A06105P"/>
    <property type="match status" value="1"/>
</dbReference>
<reference evidence="1" key="1">
    <citation type="submission" date="2019-08" db="EMBL/GenBank/DDBJ databases">
        <authorList>
            <person name="Liu F."/>
        </authorList>
    </citation>
    <scope>NUCLEOTIDE SEQUENCE [LARGE SCALE GENOMIC DNA]</scope>
    <source>
        <strain evidence="1">PA1801</strain>
        <tissue evidence="1">Leaf</tissue>
    </source>
</reference>
<organism evidence="1 2">
    <name type="scientific">Gossypium australe</name>
    <dbReference type="NCBI Taxonomy" id="47621"/>
    <lineage>
        <taxon>Eukaryota</taxon>
        <taxon>Viridiplantae</taxon>
        <taxon>Streptophyta</taxon>
        <taxon>Embryophyta</taxon>
        <taxon>Tracheophyta</taxon>
        <taxon>Spermatophyta</taxon>
        <taxon>Magnoliopsida</taxon>
        <taxon>eudicotyledons</taxon>
        <taxon>Gunneridae</taxon>
        <taxon>Pentapetalae</taxon>
        <taxon>rosids</taxon>
        <taxon>malvids</taxon>
        <taxon>Malvales</taxon>
        <taxon>Malvaceae</taxon>
        <taxon>Malvoideae</taxon>
        <taxon>Gossypium</taxon>
    </lineage>
</organism>